<dbReference type="PROSITE" id="PS50075">
    <property type="entry name" value="CARRIER"/>
    <property type="match status" value="1"/>
</dbReference>
<keyword evidence="9" id="KW-0418">Kinase</keyword>
<evidence type="ECO:0000256" key="5">
    <source>
        <dbReference type="ARBA" id="ARBA00022553"/>
    </source>
</evidence>
<dbReference type="GO" id="GO:0005975">
    <property type="term" value="P:carbohydrate metabolic process"/>
    <property type="evidence" value="ECO:0007669"/>
    <property type="project" value="InterPro"/>
</dbReference>
<sequence>MCSHNQQPGVPDQSVVYQPTAKSSLAPYTSAIHDTSPIRTIDGLVHQRAALHPDAQIVSYPRQGVAYVHYTLKQLDVFAWRVAKLYARDLPSRKDSHQKPRVIALLGPSNLEYLISLLALTKLGHSVLFLSTRISAAAIESLMQTTSANAIIGTGRFLATAAEVQKTIPYLQVLEMSDRSIFEYPIEAHGNTQLDYCLDPGIETNNTAFIIHSSGSTGHPKPIHQTHKSCLANYSFSMEMKAFITLPLFHNHGICNLFRAVYSLHAIHFYNAELPLTRDYLLEILSQTKFEVFYGVPYALKLLSETSSGIKGLRDLKIVMYGGSACPDDLGNLLVDNGVNLVSHYGATEVGQLMTSFRNEGDKAWNYVRESEKLSPFLKWRPHGPNLYECVVMDGWPSKVQANQADGSYATKDLFEPHPSIPKAWKYIARLDDTIVLVNGEKFSPTALEGAVRSNMSVTEAVVFGSGRPYLGLLVVPAPSMDGKSDSQILDVIWPVVEFANKKSEAFAQISKSMIKLLPHSCEYPRTDKGSIIRSAFYKVYATKIQQAYDAAEGFSASHMDDLPLLDLEDLRLFIRKLAEARLPHVRKLDDRDDFFTLGLDSLQAIQMRSDIIKTIKVGSKGLGQNVVFEHPSVNMLSSFLLSLHSAQEADKEVSMKDEMEALIEKYKRIRTSSISKPSKIIVTGATGSLGAHVVAQLANQDNISHIYCLVRARDASKALQRVKASMIRRQLYHQLSLTARRKIHAFPSDLEQADLGLSRQNYQEMTDRLTAIIHCAWSVNFNMQLSSFEKGNIAGVSNLLALCRSAHPPATMNFCSSVSTCTNATQSPIPERVADIEWAQGMGYAQSKTVAEHLCAKAVDQGVTTRVLRVGQIVGDTKHGIWNSQEAIPMMMQTAVTVGALPKLNETPSWLPVDVVAKAVSEITLSDAGSIVANVTNPCTFNWNKELLPALRFAGLNFDEVEPKEWVRRLRTSNPDPIANPPIKLLDFFASKYDKEEFERHQSKPFATGIACSLSPSLTTSVVLGQALVDKFVGHFLRKSWASEYEKPLGTAIVISGPCGAGKSSIGAALAQKLAAPLVEDDDLHTEEPVASMRSGVATTEIDHANWPDRILARLIKAVAVLRHARVVAGCSALTVASRSCIRDNLRRNSINVVFIDLQTDRDVLISRLTRREDHHVRADEVNGQGQADLHQSAAEQEVDVVPIDSAATQDAIVDEISWILDLLEGAP</sequence>
<dbReference type="SUPFAM" id="SSF47336">
    <property type="entry name" value="ACP-like"/>
    <property type="match status" value="1"/>
</dbReference>
<evidence type="ECO:0000256" key="4">
    <source>
        <dbReference type="ARBA" id="ARBA00022450"/>
    </source>
</evidence>
<dbReference type="Gene3D" id="1.10.1200.10">
    <property type="entry name" value="ACP-like"/>
    <property type="match status" value="1"/>
</dbReference>
<dbReference type="SUPFAM" id="SSF52540">
    <property type="entry name" value="P-loop containing nucleoside triphosphate hydrolases"/>
    <property type="match status" value="1"/>
</dbReference>
<comment type="catalytic activity">
    <reaction evidence="14">
        <text>D-gluconate + ATP = 6-phospho-D-gluconate + ADP + H(+)</text>
        <dbReference type="Rhea" id="RHEA:19433"/>
        <dbReference type="ChEBI" id="CHEBI:15378"/>
        <dbReference type="ChEBI" id="CHEBI:18391"/>
        <dbReference type="ChEBI" id="CHEBI:30616"/>
        <dbReference type="ChEBI" id="CHEBI:58759"/>
        <dbReference type="ChEBI" id="CHEBI:456216"/>
        <dbReference type="EC" id="2.7.1.12"/>
    </reaction>
</comment>
<dbReference type="InterPro" id="IPR042099">
    <property type="entry name" value="ANL_N_sf"/>
</dbReference>
<dbReference type="Pfam" id="PF00550">
    <property type="entry name" value="PP-binding"/>
    <property type="match status" value="1"/>
</dbReference>
<keyword evidence="6" id="KW-0436">Ligase</keyword>
<protein>
    <recommendedName>
        <fullName evidence="3">gluconokinase</fullName>
        <ecNumber evidence="3">2.7.1.12</ecNumber>
    </recommendedName>
    <alternativeName>
        <fullName evidence="13">Gluconate kinase</fullName>
    </alternativeName>
</protein>
<keyword evidence="8" id="KW-0547">Nucleotide-binding</keyword>
<dbReference type="PANTHER" id="PTHR44845:SF1">
    <property type="entry name" value="L-2-AMINOADIPATE REDUCTASE"/>
    <property type="match status" value="1"/>
</dbReference>
<keyword evidence="5" id="KW-0597">Phosphoprotein</keyword>
<dbReference type="InterPro" id="IPR006162">
    <property type="entry name" value="Ppantetheine_attach_site"/>
</dbReference>
<keyword evidence="17" id="KW-1185">Reference proteome</keyword>
<dbReference type="PANTHER" id="PTHR44845">
    <property type="entry name" value="CARRIER DOMAIN-CONTAINING PROTEIN"/>
    <property type="match status" value="1"/>
</dbReference>
<dbReference type="InterPro" id="IPR057326">
    <property type="entry name" value="KR_dom"/>
</dbReference>
<evidence type="ECO:0000313" key="16">
    <source>
        <dbReference type="EMBL" id="KAK2608982.1"/>
    </source>
</evidence>
<evidence type="ECO:0000256" key="13">
    <source>
        <dbReference type="ARBA" id="ARBA00029835"/>
    </source>
</evidence>
<dbReference type="AlphaFoldDB" id="A0AAJ0CZ74"/>
<dbReference type="SMART" id="SM00823">
    <property type="entry name" value="PKS_PP"/>
    <property type="match status" value="1"/>
</dbReference>
<evidence type="ECO:0000256" key="8">
    <source>
        <dbReference type="ARBA" id="ARBA00022741"/>
    </source>
</evidence>
<dbReference type="GO" id="GO:0016491">
    <property type="term" value="F:oxidoreductase activity"/>
    <property type="evidence" value="ECO:0007669"/>
    <property type="project" value="UniProtKB-KW"/>
</dbReference>
<dbReference type="GO" id="GO:0031177">
    <property type="term" value="F:phosphopantetheine binding"/>
    <property type="evidence" value="ECO:0007669"/>
    <property type="project" value="InterPro"/>
</dbReference>
<dbReference type="PROSITE" id="PS00455">
    <property type="entry name" value="AMP_BINDING"/>
    <property type="match status" value="1"/>
</dbReference>
<evidence type="ECO:0000256" key="1">
    <source>
        <dbReference type="ARBA" id="ARBA00004875"/>
    </source>
</evidence>
<dbReference type="Gene3D" id="3.40.50.300">
    <property type="entry name" value="P-loop containing nucleotide triphosphate hydrolases"/>
    <property type="match status" value="1"/>
</dbReference>
<dbReference type="InterPro" id="IPR009081">
    <property type="entry name" value="PP-bd_ACP"/>
</dbReference>
<dbReference type="Pfam" id="PF07993">
    <property type="entry name" value="NAD_binding_4"/>
    <property type="match status" value="1"/>
</dbReference>
<reference evidence="16" key="1">
    <citation type="submission" date="2023-06" db="EMBL/GenBank/DDBJ databases">
        <title>Conoideocrella luteorostrata (Hypocreales: Clavicipitaceae), a potential biocontrol fungus for elongate hemlock scale in United States Christmas tree production areas.</title>
        <authorList>
            <person name="Barrett H."/>
            <person name="Lovett B."/>
            <person name="Macias A.M."/>
            <person name="Stajich J.E."/>
            <person name="Kasson M.T."/>
        </authorList>
    </citation>
    <scope>NUCLEOTIDE SEQUENCE</scope>
    <source>
        <strain evidence="16">ARSEF 14590</strain>
    </source>
</reference>
<evidence type="ECO:0000256" key="12">
    <source>
        <dbReference type="ARBA" id="ARBA00029454"/>
    </source>
</evidence>
<evidence type="ECO:0000256" key="10">
    <source>
        <dbReference type="ARBA" id="ARBA00022840"/>
    </source>
</evidence>
<evidence type="ECO:0000256" key="6">
    <source>
        <dbReference type="ARBA" id="ARBA00022598"/>
    </source>
</evidence>
<dbReference type="InterPro" id="IPR010080">
    <property type="entry name" value="Thioester_reductase-like_dom"/>
</dbReference>
<name>A0AAJ0CZ74_9HYPO</name>
<dbReference type="Pfam" id="PF00501">
    <property type="entry name" value="AMP-binding"/>
    <property type="match status" value="1"/>
</dbReference>
<dbReference type="CDD" id="cd02021">
    <property type="entry name" value="GntK"/>
    <property type="match status" value="1"/>
</dbReference>
<evidence type="ECO:0000313" key="17">
    <source>
        <dbReference type="Proteomes" id="UP001251528"/>
    </source>
</evidence>
<dbReference type="Gene3D" id="3.40.50.12780">
    <property type="entry name" value="N-terminal domain of ligase-like"/>
    <property type="match status" value="1"/>
</dbReference>
<evidence type="ECO:0000256" key="3">
    <source>
        <dbReference type="ARBA" id="ARBA00012054"/>
    </source>
</evidence>
<dbReference type="EMBL" id="JASWJB010000029">
    <property type="protein sequence ID" value="KAK2608982.1"/>
    <property type="molecule type" value="Genomic_DNA"/>
</dbReference>
<evidence type="ECO:0000259" key="15">
    <source>
        <dbReference type="PROSITE" id="PS50075"/>
    </source>
</evidence>
<keyword evidence="7" id="KW-0808">Transferase</keyword>
<gene>
    <name evidence="16" type="ORF">QQS21_002462</name>
</gene>
<keyword evidence="4" id="KW-0596">Phosphopantetheine</keyword>
<dbReference type="SUPFAM" id="SSF51735">
    <property type="entry name" value="NAD(P)-binding Rossmann-fold domains"/>
    <property type="match status" value="1"/>
</dbReference>
<dbReference type="InterPro" id="IPR020806">
    <property type="entry name" value="PKS_PP-bd"/>
</dbReference>
<comment type="caution">
    <text evidence="16">The sequence shown here is derived from an EMBL/GenBank/DDBJ whole genome shotgun (WGS) entry which is preliminary data.</text>
</comment>
<dbReference type="GO" id="GO:0016874">
    <property type="term" value="F:ligase activity"/>
    <property type="evidence" value="ECO:0007669"/>
    <property type="project" value="UniProtKB-KW"/>
</dbReference>
<dbReference type="GO" id="GO:0046316">
    <property type="term" value="F:gluconokinase activity"/>
    <property type="evidence" value="ECO:0007669"/>
    <property type="project" value="UniProtKB-EC"/>
</dbReference>
<dbReference type="InterPro" id="IPR036736">
    <property type="entry name" value="ACP-like_sf"/>
</dbReference>
<dbReference type="GO" id="GO:0005524">
    <property type="term" value="F:ATP binding"/>
    <property type="evidence" value="ECO:0007669"/>
    <property type="project" value="UniProtKB-KW"/>
</dbReference>
<dbReference type="PROSITE" id="PS00012">
    <property type="entry name" value="PHOSPHOPANTETHEINE"/>
    <property type="match status" value="1"/>
</dbReference>
<dbReference type="Pfam" id="PF13671">
    <property type="entry name" value="AAA_33"/>
    <property type="match status" value="1"/>
</dbReference>
<evidence type="ECO:0000256" key="9">
    <source>
        <dbReference type="ARBA" id="ARBA00022777"/>
    </source>
</evidence>
<evidence type="ECO:0000256" key="7">
    <source>
        <dbReference type="ARBA" id="ARBA00022679"/>
    </source>
</evidence>
<dbReference type="InterPro" id="IPR036291">
    <property type="entry name" value="NAD(P)-bd_dom_sf"/>
</dbReference>
<keyword evidence="11" id="KW-0560">Oxidoreductase</keyword>
<accession>A0AAJ0CZ74</accession>
<dbReference type="Pfam" id="PF23562">
    <property type="entry name" value="AMP-binding_C_3"/>
    <property type="match status" value="1"/>
</dbReference>
<keyword evidence="10" id="KW-0067">ATP-binding</keyword>
<dbReference type="InterPro" id="IPR027417">
    <property type="entry name" value="P-loop_NTPase"/>
</dbReference>
<organism evidence="16 17">
    <name type="scientific">Conoideocrella luteorostrata</name>
    <dbReference type="NCBI Taxonomy" id="1105319"/>
    <lineage>
        <taxon>Eukaryota</taxon>
        <taxon>Fungi</taxon>
        <taxon>Dikarya</taxon>
        <taxon>Ascomycota</taxon>
        <taxon>Pezizomycotina</taxon>
        <taxon>Sordariomycetes</taxon>
        <taxon>Hypocreomycetidae</taxon>
        <taxon>Hypocreales</taxon>
        <taxon>Clavicipitaceae</taxon>
        <taxon>Conoideocrella</taxon>
    </lineage>
</organism>
<dbReference type="SMART" id="SM00822">
    <property type="entry name" value="PKS_KR"/>
    <property type="match status" value="1"/>
</dbReference>
<dbReference type="SUPFAM" id="SSF56801">
    <property type="entry name" value="Acetyl-CoA synthetase-like"/>
    <property type="match status" value="1"/>
</dbReference>
<dbReference type="Proteomes" id="UP001251528">
    <property type="component" value="Unassembled WGS sequence"/>
</dbReference>
<comment type="similarity">
    <text evidence="2">Belongs to the gluconokinase GntK/GntV family.</text>
</comment>
<dbReference type="InterPro" id="IPR013120">
    <property type="entry name" value="FAR_NAD-bd"/>
</dbReference>
<dbReference type="InterPro" id="IPR006001">
    <property type="entry name" value="Therm_gnt_kin"/>
</dbReference>
<dbReference type="NCBIfam" id="TIGR01746">
    <property type="entry name" value="Thioester-redct"/>
    <property type="match status" value="1"/>
</dbReference>
<evidence type="ECO:0000256" key="14">
    <source>
        <dbReference type="ARBA" id="ARBA00048090"/>
    </source>
</evidence>
<evidence type="ECO:0000256" key="11">
    <source>
        <dbReference type="ARBA" id="ARBA00023002"/>
    </source>
</evidence>
<dbReference type="EC" id="2.7.1.12" evidence="3"/>
<evidence type="ECO:0000256" key="2">
    <source>
        <dbReference type="ARBA" id="ARBA00008420"/>
    </source>
</evidence>
<comment type="similarity">
    <text evidence="12">Belongs to the NRP synthetase family.</text>
</comment>
<dbReference type="InterPro" id="IPR000873">
    <property type="entry name" value="AMP-dep_synth/lig_dom"/>
</dbReference>
<feature type="domain" description="Carrier" evidence="15">
    <location>
        <begin position="566"/>
        <end position="645"/>
    </location>
</feature>
<dbReference type="Gene3D" id="3.40.50.720">
    <property type="entry name" value="NAD(P)-binding Rossmann-like Domain"/>
    <property type="match status" value="1"/>
</dbReference>
<proteinExistence type="inferred from homology"/>
<comment type="pathway">
    <text evidence="1">Carbohydrate acid metabolism; D-gluconate degradation.</text>
</comment>
<dbReference type="InterPro" id="IPR020845">
    <property type="entry name" value="AMP-binding_CS"/>
</dbReference>